<comment type="function">
    <text evidence="1">May be involved in 20S pre-rRNA processing.</text>
</comment>
<name>A0A1B6M3G0_9HEMI</name>
<dbReference type="PANTHER" id="PTHR21250">
    <property type="entry name" value="PRE-RRNA-PROCESSING PROTEIN TSR2 HOMOLOG"/>
    <property type="match status" value="1"/>
</dbReference>
<evidence type="ECO:0000256" key="1">
    <source>
        <dbReference type="ARBA" id="ARBA00002210"/>
    </source>
</evidence>
<evidence type="ECO:0000256" key="2">
    <source>
        <dbReference type="ARBA" id="ARBA00006524"/>
    </source>
</evidence>
<dbReference type="GO" id="GO:0006364">
    <property type="term" value="P:rRNA processing"/>
    <property type="evidence" value="ECO:0007669"/>
    <property type="project" value="UniProtKB-KW"/>
</dbReference>
<dbReference type="Pfam" id="PF10273">
    <property type="entry name" value="WGG"/>
    <property type="match status" value="1"/>
</dbReference>
<evidence type="ECO:0000256" key="4">
    <source>
        <dbReference type="ARBA" id="ARBA00022552"/>
    </source>
</evidence>
<dbReference type="InterPro" id="IPR019398">
    <property type="entry name" value="Pre-rRNA_process_TSR2"/>
</dbReference>
<protein>
    <recommendedName>
        <fullName evidence="3">Pre-rRNA-processing protein TSR2 homolog</fullName>
    </recommendedName>
</protein>
<dbReference type="EMBL" id="GEBQ01009520">
    <property type="protein sequence ID" value="JAT30457.1"/>
    <property type="molecule type" value="Transcribed_RNA"/>
</dbReference>
<comment type="similarity">
    <text evidence="2">Belongs to the TSR2 family.</text>
</comment>
<gene>
    <name evidence="5" type="ORF">g.54439</name>
</gene>
<reference evidence="5" key="1">
    <citation type="submission" date="2015-11" db="EMBL/GenBank/DDBJ databases">
        <title>De novo transcriptome assembly of four potential Pierce s Disease insect vectors from Arizona vineyards.</title>
        <authorList>
            <person name="Tassone E.E."/>
        </authorList>
    </citation>
    <scope>NUCLEOTIDE SEQUENCE</scope>
</reference>
<dbReference type="AlphaFoldDB" id="A0A1B6M3G0"/>
<proteinExistence type="inferred from homology"/>
<organism evidence="5">
    <name type="scientific">Graphocephala atropunctata</name>
    <dbReference type="NCBI Taxonomy" id="36148"/>
    <lineage>
        <taxon>Eukaryota</taxon>
        <taxon>Metazoa</taxon>
        <taxon>Ecdysozoa</taxon>
        <taxon>Arthropoda</taxon>
        <taxon>Hexapoda</taxon>
        <taxon>Insecta</taxon>
        <taxon>Pterygota</taxon>
        <taxon>Neoptera</taxon>
        <taxon>Paraneoptera</taxon>
        <taxon>Hemiptera</taxon>
        <taxon>Auchenorrhyncha</taxon>
        <taxon>Membracoidea</taxon>
        <taxon>Cicadellidae</taxon>
        <taxon>Cicadellinae</taxon>
        <taxon>Cicadellini</taxon>
        <taxon>Graphocephala</taxon>
    </lineage>
</organism>
<accession>A0A1B6M3G0</accession>
<evidence type="ECO:0000313" key="5">
    <source>
        <dbReference type="EMBL" id="JAT30457.1"/>
    </source>
</evidence>
<sequence>MSSGKNKSTLSLKELVQLVLRNWTALNLAIDQGMMGGSPARSSALVQKITDEIMDFLNSGGTDRQILADLLEDFMENEFNSILEDTSQNEVACELLKLPVILNSGKSEEMSSLLQKFCSSSKTQNFPLLKT</sequence>
<evidence type="ECO:0000256" key="3">
    <source>
        <dbReference type="ARBA" id="ARBA00017551"/>
    </source>
</evidence>
<keyword evidence="4" id="KW-0698">rRNA processing</keyword>